<evidence type="ECO:0000256" key="8">
    <source>
        <dbReference type="SAM" id="SignalP"/>
    </source>
</evidence>
<dbReference type="Proteomes" id="UP000078504">
    <property type="component" value="Unassembled WGS sequence"/>
</dbReference>
<accession>A0A1B7I2K0</accession>
<evidence type="ECO:0000256" key="1">
    <source>
        <dbReference type="ARBA" id="ARBA00004418"/>
    </source>
</evidence>
<keyword evidence="6" id="KW-0574">Periplasm</keyword>
<evidence type="ECO:0000256" key="3">
    <source>
        <dbReference type="ARBA" id="ARBA00011262"/>
    </source>
</evidence>
<dbReference type="GO" id="GO:0030288">
    <property type="term" value="C:outer membrane-bounded periplasmic space"/>
    <property type="evidence" value="ECO:0007669"/>
    <property type="project" value="TreeGrafter"/>
</dbReference>
<dbReference type="NCBIfam" id="NF011937">
    <property type="entry name" value="PRK15408.1"/>
    <property type="match status" value="1"/>
</dbReference>
<evidence type="ECO:0000259" key="9">
    <source>
        <dbReference type="Pfam" id="PF13407"/>
    </source>
</evidence>
<dbReference type="GO" id="GO:0043190">
    <property type="term" value="C:ATP-binding cassette (ABC) transporter complex"/>
    <property type="evidence" value="ECO:0007669"/>
    <property type="project" value="InterPro"/>
</dbReference>
<dbReference type="Pfam" id="PF13407">
    <property type="entry name" value="Peripla_BP_4"/>
    <property type="match status" value="1"/>
</dbReference>
<comment type="similarity">
    <text evidence="2">Belongs to the bacterial solute-binding protein 2 family.</text>
</comment>
<dbReference type="Gene3D" id="3.40.50.2300">
    <property type="match status" value="2"/>
</dbReference>
<comment type="subcellular location">
    <subcellularLocation>
        <location evidence="1">Periplasm</location>
    </subcellularLocation>
</comment>
<dbReference type="InterPro" id="IPR025997">
    <property type="entry name" value="SBP_2_dom"/>
</dbReference>
<dbReference type="PANTHER" id="PTHR30036">
    <property type="entry name" value="D-XYLOSE-BINDING PERIPLASMIC PROTEIN"/>
    <property type="match status" value="1"/>
</dbReference>
<sequence>MKQTTKRVLQLSAWALAFGVVNVQAADRIAFIPKLVGVGFFTSGGNGAMQAGKDLGVPVTYDGPTEPSVSGQVQLINNFVNQGYNAIIVSAVSPDGLCPALKRAMQRGVKVLTWDSDTKPECRSIYINQGTPQQLGGMLVDMAAKQVTKSAAKVAFFYSSPTVTDQNQWVKEAKAKIAKDHPQWEIVTTQFGYNDATKSLQTAEGILKAYPDLDAIIAPDANALPAAAQASENLKRTNVAIVGFSTPNVMRPYVERGTVKAFGLWDVVQQGEIAVNVANTMLKKGDLNVGDTVDVAKIGSLKVEPNSVQGYQYEAKGNGIVLLPERVVFTKDNIGKYDF</sequence>
<dbReference type="CDD" id="cd20003">
    <property type="entry name" value="PBP1_LsrB_Quorum_Sensing"/>
    <property type="match status" value="1"/>
</dbReference>
<evidence type="ECO:0000313" key="10">
    <source>
        <dbReference type="EMBL" id="OAT22364.1"/>
    </source>
</evidence>
<name>A0A1B7I2K0_9ENTR</name>
<dbReference type="PANTHER" id="PTHR30036:SF7">
    <property type="entry name" value="ABC TRANSPORTER PERIPLASMIC-BINDING PROTEIN YPHF"/>
    <property type="match status" value="1"/>
</dbReference>
<dbReference type="RefSeq" id="WP_064513951.1">
    <property type="nucleotide sequence ID" value="NZ_LXEP01000015.1"/>
</dbReference>
<dbReference type="GO" id="GO:0055085">
    <property type="term" value="P:transmembrane transport"/>
    <property type="evidence" value="ECO:0007669"/>
    <property type="project" value="UniProtKB-ARBA"/>
</dbReference>
<dbReference type="InterPro" id="IPR028082">
    <property type="entry name" value="Peripla_BP_I"/>
</dbReference>
<dbReference type="AlphaFoldDB" id="A0A1B7I2K0"/>
<evidence type="ECO:0000313" key="11">
    <source>
        <dbReference type="Proteomes" id="UP000078504"/>
    </source>
</evidence>
<evidence type="ECO:0000256" key="5">
    <source>
        <dbReference type="ARBA" id="ARBA00022729"/>
    </source>
</evidence>
<dbReference type="PATRIC" id="fig|1354253.4.peg.1688"/>
<dbReference type="InterPro" id="IPR050555">
    <property type="entry name" value="Bact_Solute-Bind_Prot2"/>
</dbReference>
<organism evidence="10 11">
    <name type="scientific">Buttiauxella gaviniae ATCC 51604</name>
    <dbReference type="NCBI Taxonomy" id="1354253"/>
    <lineage>
        <taxon>Bacteria</taxon>
        <taxon>Pseudomonadati</taxon>
        <taxon>Pseudomonadota</taxon>
        <taxon>Gammaproteobacteria</taxon>
        <taxon>Enterobacterales</taxon>
        <taxon>Enterobacteriaceae</taxon>
        <taxon>Buttiauxella</taxon>
    </lineage>
</organism>
<comment type="caution">
    <text evidence="10">The sequence shown here is derived from an EMBL/GenBank/DDBJ whole genome shotgun (WGS) entry which is preliminary data.</text>
</comment>
<protein>
    <recommendedName>
        <fullName evidence="4">Autoinducer 2-binding protein LsrB</fullName>
    </recommendedName>
</protein>
<evidence type="ECO:0000256" key="2">
    <source>
        <dbReference type="ARBA" id="ARBA00007639"/>
    </source>
</evidence>
<gene>
    <name evidence="10" type="ORF">M977_01659</name>
</gene>
<comment type="subunit">
    <text evidence="3">The complex is composed of two ATP-binding proteins (LsrA), two transmembrane proteins (LsrC and LsrD) and a solute-binding protein (LsrB).</text>
</comment>
<evidence type="ECO:0000256" key="6">
    <source>
        <dbReference type="ARBA" id="ARBA00022764"/>
    </source>
</evidence>
<dbReference type="InterPro" id="IPR030159">
    <property type="entry name" value="LsrB"/>
</dbReference>
<dbReference type="GO" id="GO:0030246">
    <property type="term" value="F:carbohydrate binding"/>
    <property type="evidence" value="ECO:0007669"/>
    <property type="project" value="TreeGrafter"/>
</dbReference>
<dbReference type="EMBL" id="LXEP01000015">
    <property type="protein sequence ID" value="OAT22364.1"/>
    <property type="molecule type" value="Genomic_DNA"/>
</dbReference>
<evidence type="ECO:0000256" key="7">
    <source>
        <dbReference type="ARBA" id="ARBA00025060"/>
    </source>
</evidence>
<comment type="function">
    <text evidence="7">Part of the ABC transporter complex LsrABCD involved in autoinducer 2 (AI-2) import. Binds AI-2 and delivers it to the LsrC and LsrD permeases.</text>
</comment>
<keyword evidence="5 8" id="KW-0732">Signal</keyword>
<feature type="domain" description="Periplasmic binding protein" evidence="9">
    <location>
        <begin position="29"/>
        <end position="284"/>
    </location>
</feature>
<reference evidence="10 11" key="1">
    <citation type="submission" date="2016-04" db="EMBL/GenBank/DDBJ databases">
        <title>ATOL: Assembling a taxonomically balanced genome-scale reconstruction of the evolutionary history of the Enterobacteriaceae.</title>
        <authorList>
            <person name="Plunkett G.III."/>
            <person name="Neeno-Eckwall E.C."/>
            <person name="Glasner J.D."/>
            <person name="Perna N.T."/>
        </authorList>
    </citation>
    <scope>NUCLEOTIDE SEQUENCE [LARGE SCALE GENOMIC DNA]</scope>
    <source>
        <strain evidence="10 11">ATCC 51604</strain>
    </source>
</reference>
<proteinExistence type="inferred from homology"/>
<dbReference type="SUPFAM" id="SSF53822">
    <property type="entry name" value="Periplasmic binding protein-like I"/>
    <property type="match status" value="1"/>
</dbReference>
<feature type="chain" id="PRO_5008593701" description="Autoinducer 2-binding protein LsrB" evidence="8">
    <location>
        <begin position="26"/>
        <end position="339"/>
    </location>
</feature>
<feature type="signal peptide" evidence="8">
    <location>
        <begin position="1"/>
        <end position="25"/>
    </location>
</feature>
<evidence type="ECO:0000256" key="4">
    <source>
        <dbReference type="ARBA" id="ARBA00014452"/>
    </source>
</evidence>